<sequence>MDASALYVELLALDQQQQKQRLLALSETDAKLAKDLAGMLSLGTDADMEDDWLQQRLSAGAVDEQHYVGKQVMGFEITSMLSSKGGMGRVFAAHQQVKGRHDQTLHHAAVKLLRNDVVAQGDLNKYFYREAASLIELNHANICQVYGVSELEGQACIVMELIRGDTLDDYLAQQLPKLSLSCRYQLCEQLLGAMSYAHRKHIFHADLKPQNIMISSDNQLKIIDLGLAKGIDDVGLNKGEGSYIQGFSKQWSSPEQQQGRWHHSQSDVYSLGLLLQLILSDCVELSRQQRQELDWIVAKATDHNAERRFEHASALLAELRNWRQGLPVLGYRADRWYRASKFCRQNPWQATAIGLLLSGLLGFSILSYLHTQRLLVEQRSANQVITHFERTMNANLPSLSYVYQSLTVEELYQAATHDWLEHEAQLLADARIKTGMILVKGLVRSNQPALAIEVLKRLQPIMQAQNPLWQWQAWYLRAQGLAQEEGRGYFSRSFHHDIELLKQPQLLPTEAAGSDVARALIADIDLAASVQTMPAQKLIATIYSFGIVMPFEPEIRQRQIDQVRKMLAALVKTQQWSTLSDDDQLALFNIVIQHYPSSRFLNHVVMTTPLNPDFKQALRPAVDALYQRRQTLNVSQQNYLGSVGLLVFDYPDNQAYTVLQNQLFQSTDYKVRKSFAALYAEMNPLEGESYHQKVAHWQRKQQSLTAEYKASSAPLNQQLNVQAIRAIELGQIDQAEQVVNSAQSSVYTMDPEVHHSGLLLAQLTLAILQRDQQRIGALTQQYADFEAQYLDMVTTSYGEIPEDQRIYYINIEVMAWHWMIAGSFPEQLEFVRQAPLNQILSEQDFLAQTVYMEQVLGQSTATSSALISMWREQGFSLTPPSSNTSLAIGLDRYIEMVFLYGTSVSAQHATELLQHVQQSYPETSNFYTSKIEQMIFNLNRLQRP</sequence>
<keyword evidence="7" id="KW-1185">Reference proteome</keyword>
<dbReference type="EMBL" id="JAHZSS010000016">
    <property type="protein sequence ID" value="MBW8191949.1"/>
    <property type="molecule type" value="Genomic_DNA"/>
</dbReference>
<organism evidence="6 7">
    <name type="scientific">Neiella holothuriorum</name>
    <dbReference type="NCBI Taxonomy" id="2870530"/>
    <lineage>
        <taxon>Bacteria</taxon>
        <taxon>Pseudomonadati</taxon>
        <taxon>Pseudomonadota</taxon>
        <taxon>Gammaproteobacteria</taxon>
        <taxon>Alteromonadales</taxon>
        <taxon>Echinimonadaceae</taxon>
        <taxon>Neiella</taxon>
    </lineage>
</organism>
<comment type="caution">
    <text evidence="6">The sequence shown here is derived from an EMBL/GenBank/DDBJ whole genome shotgun (WGS) entry which is preliminary data.</text>
</comment>
<accession>A0ABS7EHX0</accession>
<dbReference type="CDD" id="cd14014">
    <property type="entry name" value="STKc_PknB_like"/>
    <property type="match status" value="1"/>
</dbReference>
<evidence type="ECO:0000256" key="2">
    <source>
        <dbReference type="ARBA" id="ARBA00022741"/>
    </source>
</evidence>
<evidence type="ECO:0000256" key="4">
    <source>
        <dbReference type="ARBA" id="ARBA00022840"/>
    </source>
</evidence>
<dbReference type="Proteomes" id="UP001166251">
    <property type="component" value="Unassembled WGS sequence"/>
</dbReference>
<dbReference type="PANTHER" id="PTHR43289">
    <property type="entry name" value="MITOGEN-ACTIVATED PROTEIN KINASE KINASE KINASE 20-RELATED"/>
    <property type="match status" value="1"/>
</dbReference>
<evidence type="ECO:0000256" key="1">
    <source>
        <dbReference type="ARBA" id="ARBA00022679"/>
    </source>
</evidence>
<gene>
    <name evidence="6" type="ORF">K0504_12960</name>
</gene>
<dbReference type="Pfam" id="PF00069">
    <property type="entry name" value="Pkinase"/>
    <property type="match status" value="1"/>
</dbReference>
<dbReference type="Gene3D" id="3.30.200.20">
    <property type="entry name" value="Phosphorylase Kinase, domain 1"/>
    <property type="match status" value="1"/>
</dbReference>
<name>A0ABS7EHX0_9GAMM</name>
<evidence type="ECO:0000256" key="3">
    <source>
        <dbReference type="ARBA" id="ARBA00022777"/>
    </source>
</evidence>
<keyword evidence="3 6" id="KW-0418">Kinase</keyword>
<evidence type="ECO:0000313" key="7">
    <source>
        <dbReference type="Proteomes" id="UP001166251"/>
    </source>
</evidence>
<keyword evidence="4" id="KW-0067">ATP-binding</keyword>
<evidence type="ECO:0000259" key="5">
    <source>
        <dbReference type="PROSITE" id="PS50011"/>
    </source>
</evidence>
<dbReference type="PANTHER" id="PTHR43289:SF34">
    <property type="entry name" value="SERINE_THREONINE-PROTEIN KINASE YBDM-RELATED"/>
    <property type="match status" value="1"/>
</dbReference>
<feature type="domain" description="Protein kinase" evidence="5">
    <location>
        <begin position="76"/>
        <end position="420"/>
    </location>
</feature>
<evidence type="ECO:0000313" key="6">
    <source>
        <dbReference type="EMBL" id="MBW8191949.1"/>
    </source>
</evidence>
<dbReference type="InterPro" id="IPR011009">
    <property type="entry name" value="Kinase-like_dom_sf"/>
</dbReference>
<dbReference type="SUPFAM" id="SSF56112">
    <property type="entry name" value="Protein kinase-like (PK-like)"/>
    <property type="match status" value="1"/>
</dbReference>
<dbReference type="PROSITE" id="PS00108">
    <property type="entry name" value="PROTEIN_KINASE_ST"/>
    <property type="match status" value="1"/>
</dbReference>
<dbReference type="InterPro" id="IPR000719">
    <property type="entry name" value="Prot_kinase_dom"/>
</dbReference>
<dbReference type="Gene3D" id="1.10.510.10">
    <property type="entry name" value="Transferase(Phosphotransferase) domain 1"/>
    <property type="match status" value="1"/>
</dbReference>
<dbReference type="PROSITE" id="PS50011">
    <property type="entry name" value="PROTEIN_KINASE_DOM"/>
    <property type="match status" value="1"/>
</dbReference>
<reference evidence="6" key="1">
    <citation type="submission" date="2021-07" db="EMBL/GenBank/DDBJ databases">
        <title>Neiella marina sp. nov., isolated from the intestinal content of sea cucumber Apostichopus japonicus.</title>
        <authorList>
            <person name="Bai X."/>
        </authorList>
    </citation>
    <scope>NUCLEOTIDE SEQUENCE</scope>
    <source>
        <strain evidence="6">126</strain>
    </source>
</reference>
<dbReference type="GO" id="GO:0004674">
    <property type="term" value="F:protein serine/threonine kinase activity"/>
    <property type="evidence" value="ECO:0007669"/>
    <property type="project" value="UniProtKB-KW"/>
</dbReference>
<keyword evidence="1" id="KW-0808">Transferase</keyword>
<proteinExistence type="predicted"/>
<protein>
    <submittedName>
        <fullName evidence="6">Serine/threonine protein kinase</fullName>
    </submittedName>
</protein>
<dbReference type="SMART" id="SM00220">
    <property type="entry name" value="S_TKc"/>
    <property type="match status" value="1"/>
</dbReference>
<dbReference type="RefSeq" id="WP_220104623.1">
    <property type="nucleotide sequence ID" value="NZ_JAHZSS010000016.1"/>
</dbReference>
<keyword evidence="2" id="KW-0547">Nucleotide-binding</keyword>
<dbReference type="InterPro" id="IPR008271">
    <property type="entry name" value="Ser/Thr_kinase_AS"/>
</dbReference>
<keyword evidence="6" id="KW-0723">Serine/threonine-protein kinase</keyword>